<organism evidence="5 6">
    <name type="scientific">Stylonychia lemnae</name>
    <name type="common">Ciliate</name>
    <dbReference type="NCBI Taxonomy" id="5949"/>
    <lineage>
        <taxon>Eukaryota</taxon>
        <taxon>Sar</taxon>
        <taxon>Alveolata</taxon>
        <taxon>Ciliophora</taxon>
        <taxon>Intramacronucleata</taxon>
        <taxon>Spirotrichea</taxon>
        <taxon>Stichotrichia</taxon>
        <taxon>Sporadotrichida</taxon>
        <taxon>Oxytrichidae</taxon>
        <taxon>Stylonychinae</taxon>
        <taxon>Stylonychia</taxon>
    </lineage>
</organism>
<dbReference type="InterPro" id="IPR045247">
    <property type="entry name" value="Oye-like"/>
</dbReference>
<dbReference type="Pfam" id="PF00724">
    <property type="entry name" value="Oxidored_FMN"/>
    <property type="match status" value="1"/>
</dbReference>
<keyword evidence="3" id="KW-0560">Oxidoreductase</keyword>
<evidence type="ECO:0000313" key="5">
    <source>
        <dbReference type="EMBL" id="CDW72532.1"/>
    </source>
</evidence>
<dbReference type="FunFam" id="3.20.20.70:FF:000059">
    <property type="entry name" value="N-ethylmaleimide reductase, FMN-linked"/>
    <property type="match status" value="1"/>
</dbReference>
<comment type="cofactor">
    <cofactor evidence="1">
        <name>FMN</name>
        <dbReference type="ChEBI" id="CHEBI:58210"/>
    </cofactor>
</comment>
<evidence type="ECO:0000256" key="2">
    <source>
        <dbReference type="ARBA" id="ARBA00005979"/>
    </source>
</evidence>
<dbReference type="GO" id="GO:0010181">
    <property type="term" value="F:FMN binding"/>
    <property type="evidence" value="ECO:0007669"/>
    <property type="project" value="InterPro"/>
</dbReference>
<evidence type="ECO:0000259" key="4">
    <source>
        <dbReference type="Pfam" id="PF00724"/>
    </source>
</evidence>
<dbReference type="GO" id="GO:0016628">
    <property type="term" value="F:oxidoreductase activity, acting on the CH-CH group of donors, NAD or NADP as acceptor"/>
    <property type="evidence" value="ECO:0007669"/>
    <property type="project" value="UniProtKB-ARBA"/>
</dbReference>
<keyword evidence="6" id="KW-1185">Reference proteome</keyword>
<dbReference type="AlphaFoldDB" id="A0A077ZRM4"/>
<dbReference type="EMBL" id="CCKQ01001425">
    <property type="protein sequence ID" value="CDW72532.1"/>
    <property type="molecule type" value="Genomic_DNA"/>
</dbReference>
<proteinExistence type="inferred from homology"/>
<dbReference type="InParanoid" id="A0A077ZRM4"/>
<dbReference type="Gene3D" id="3.20.20.70">
    <property type="entry name" value="Aldolase class I"/>
    <property type="match status" value="1"/>
</dbReference>
<dbReference type="InterPro" id="IPR013785">
    <property type="entry name" value="Aldolase_TIM"/>
</dbReference>
<dbReference type="CDD" id="cd02933">
    <property type="entry name" value="OYE_like_FMN"/>
    <property type="match status" value="1"/>
</dbReference>
<dbReference type="PANTHER" id="PTHR22893:SF91">
    <property type="entry name" value="NADPH DEHYDROGENASE 2-RELATED"/>
    <property type="match status" value="1"/>
</dbReference>
<comment type="similarity">
    <text evidence="2">Belongs to the NADH:flavin oxidoreductase/NADH oxidase family.</text>
</comment>
<evidence type="ECO:0000256" key="3">
    <source>
        <dbReference type="ARBA" id="ARBA00023002"/>
    </source>
</evidence>
<gene>
    <name evidence="5" type="primary">Contig19187.g20345</name>
    <name evidence="5" type="ORF">STYLEM_1494</name>
</gene>
<reference evidence="5 6" key="1">
    <citation type="submission" date="2014-06" db="EMBL/GenBank/DDBJ databases">
        <authorList>
            <person name="Swart Estienne"/>
        </authorList>
    </citation>
    <scope>NUCLEOTIDE SEQUENCE [LARGE SCALE GENOMIC DNA]</scope>
    <source>
        <strain evidence="5 6">130c</strain>
    </source>
</reference>
<dbReference type="Proteomes" id="UP000039865">
    <property type="component" value="Unassembled WGS sequence"/>
</dbReference>
<dbReference type="InterPro" id="IPR001155">
    <property type="entry name" value="OxRdtase_FMN_N"/>
</dbReference>
<dbReference type="OMA" id="APCTRMR"/>
<evidence type="ECO:0000256" key="1">
    <source>
        <dbReference type="ARBA" id="ARBA00001917"/>
    </source>
</evidence>
<dbReference type="SUPFAM" id="SSF51395">
    <property type="entry name" value="FMN-linked oxidoreductases"/>
    <property type="match status" value="1"/>
</dbReference>
<dbReference type="GO" id="GO:0005829">
    <property type="term" value="C:cytosol"/>
    <property type="evidence" value="ECO:0007669"/>
    <property type="project" value="UniProtKB-ARBA"/>
</dbReference>
<dbReference type="PANTHER" id="PTHR22893">
    <property type="entry name" value="NADH OXIDOREDUCTASE-RELATED"/>
    <property type="match status" value="1"/>
</dbReference>
<dbReference type="OrthoDB" id="72788at2759"/>
<feature type="domain" description="NADH:flavin oxidoreductase/NADH oxidase N-terminal" evidence="4">
    <location>
        <begin position="10"/>
        <end position="352"/>
    </location>
</feature>
<accession>A0A077ZRM4</accession>
<name>A0A077ZRM4_STYLE</name>
<evidence type="ECO:0000313" key="6">
    <source>
        <dbReference type="Proteomes" id="UP000039865"/>
    </source>
</evidence>
<protein>
    <submittedName>
        <fullName evidence="5">Fad fmn-binding family protein</fullName>
    </submittedName>
</protein>
<sequence>MEQQRANSLLFTPIKMGDLILPNRIVMAALTRMRADKKTGIPNELHAQYYSARADSGFILTECSAIRPDGNSFVGSAGIYTEEQALGWKKVVDAVHEKGGRIFLQIWHAGRAAHPEQIGGLQPISSSAIAINGSATFVKGKANHQVPKAATIEDIQQLLRDFRKGAENAKKAGFDGIQLHGAHGYLIDQFLRNKANQRTDEYGGSIENRCRFPLQVMDQLIEVFGSGRVGIKVSPIYDFNDNADSDPFSLYSYFIEQLNKRQVAFLEINEAISLDPAQEKVKHQEIFGSRKEKSLREIFKPQFSGLFITNYKLTFEKSNEILQKGHADLCSFGTSYVFNDQLVEKYKTGSTLNGAKYIEDKSKLFREYFYGSTAVGYTDLTVYQPKL</sequence>